<dbReference type="AlphaFoldDB" id="A0A3N6PSA8"/>
<dbReference type="GO" id="GO:0008610">
    <property type="term" value="P:lipid biosynthetic process"/>
    <property type="evidence" value="ECO:0007669"/>
    <property type="project" value="UniProtKB-ARBA"/>
</dbReference>
<organism evidence="2 3">
    <name type="scientific">Okeania hirsuta</name>
    <dbReference type="NCBI Taxonomy" id="1458930"/>
    <lineage>
        <taxon>Bacteria</taxon>
        <taxon>Bacillati</taxon>
        <taxon>Cyanobacteriota</taxon>
        <taxon>Cyanophyceae</taxon>
        <taxon>Oscillatoriophycideae</taxon>
        <taxon>Oscillatoriales</taxon>
        <taxon>Microcoleaceae</taxon>
        <taxon>Okeania</taxon>
    </lineage>
</organism>
<dbReference type="GO" id="GO:0043041">
    <property type="term" value="P:amino acid activation for nonribosomal peptide biosynthetic process"/>
    <property type="evidence" value="ECO:0007669"/>
    <property type="project" value="TreeGrafter"/>
</dbReference>
<dbReference type="EMBL" id="RCBY01000018">
    <property type="protein sequence ID" value="RQH51988.1"/>
    <property type="molecule type" value="Genomic_DNA"/>
</dbReference>
<dbReference type="InterPro" id="IPR023213">
    <property type="entry name" value="CAT-like_dom_sf"/>
</dbReference>
<dbReference type="Gene3D" id="3.30.559.10">
    <property type="entry name" value="Chloramphenicol acetyltransferase-like domain"/>
    <property type="match status" value="1"/>
</dbReference>
<gene>
    <name evidence="2" type="ORF">D5R40_05365</name>
</gene>
<accession>A0A3N6PSA8</accession>
<feature type="domain" description="Condensation" evidence="1">
    <location>
        <begin position="4"/>
        <end position="391"/>
    </location>
</feature>
<sequence length="394" mass="45188">MSQDKHGSTAYNESITFELTGKLAIDRLRNAIHTVIHRHDALRTSIAADGFAQIVRPLLDVEIPLLDYSSEDAPDEALNQWLLAESQQPFDLYQGPLIRATIVKLSPERYAFNICTHHLVSDGWSLVVILEEISKIYSGCLDIPPIQQFTDYLQWYNQDTQSDIFKKSELFWSENLRAVSPLRLPLDYSAPEQRTYNGDRISIQIPSDLTFALKQRSMAWNATLFHTLLGAYAYQMTQFCQQNTITIGISVSGRPTHLAEHLVGYCSHFIPIYLKTDENLTWNKQVERTKAAISKAFKHQNVPLARILGQFPQEQQQNLMQVTFNLDIPMTLDLVDLQTQIISQPVTSARYAMGLNVIPELDHLHFDLDYNTDCFKTETMQEFLMNFIELLRVC</sequence>
<name>A0A3N6PSA8_9CYAN</name>
<protein>
    <recommendedName>
        <fullName evidence="1">Condensation domain-containing protein</fullName>
    </recommendedName>
</protein>
<dbReference type="PANTHER" id="PTHR45527:SF1">
    <property type="entry name" value="FATTY ACID SYNTHASE"/>
    <property type="match status" value="1"/>
</dbReference>
<dbReference type="InterPro" id="IPR001242">
    <property type="entry name" value="Condensation_dom"/>
</dbReference>
<evidence type="ECO:0000259" key="1">
    <source>
        <dbReference type="Pfam" id="PF00668"/>
    </source>
</evidence>
<keyword evidence="3" id="KW-1185">Reference proteome</keyword>
<dbReference type="PANTHER" id="PTHR45527">
    <property type="entry name" value="NONRIBOSOMAL PEPTIDE SYNTHETASE"/>
    <property type="match status" value="1"/>
</dbReference>
<dbReference type="OrthoDB" id="9757559at2"/>
<reference evidence="2 3" key="1">
    <citation type="journal article" date="2018" name="ACS Chem. Biol.">
        <title>Ketoreductase domain dysfunction expands chemodiversity: malyngamide biosynthesis in the cyanobacterium Okeania hirsuta.</title>
        <authorList>
            <person name="Moss N.A."/>
            <person name="Leao T."/>
            <person name="Rankin M."/>
            <person name="McCullough T.M."/>
            <person name="Qu P."/>
            <person name="Korobeynikov A."/>
            <person name="Smith J.L."/>
            <person name="Gerwick L."/>
            <person name="Gerwick W.H."/>
        </authorList>
    </citation>
    <scope>NUCLEOTIDE SEQUENCE [LARGE SCALE GENOMIC DNA]</scope>
    <source>
        <strain evidence="2 3">PAB10Feb10-1</strain>
    </source>
</reference>
<comment type="caution">
    <text evidence="2">The sequence shown here is derived from an EMBL/GenBank/DDBJ whole genome shotgun (WGS) entry which is preliminary data.</text>
</comment>
<dbReference type="GO" id="GO:0003824">
    <property type="term" value="F:catalytic activity"/>
    <property type="evidence" value="ECO:0007669"/>
    <property type="project" value="InterPro"/>
</dbReference>
<dbReference type="Pfam" id="PF00668">
    <property type="entry name" value="Condensation"/>
    <property type="match status" value="1"/>
</dbReference>
<evidence type="ECO:0000313" key="2">
    <source>
        <dbReference type="EMBL" id="RQH51988.1"/>
    </source>
</evidence>
<dbReference type="Gene3D" id="3.30.559.30">
    <property type="entry name" value="Nonribosomal peptide synthetase, condensation domain"/>
    <property type="match status" value="1"/>
</dbReference>
<dbReference type="RefSeq" id="WP_124154322.1">
    <property type="nucleotide sequence ID" value="NZ_CAWOLW010000090.1"/>
</dbReference>
<dbReference type="GO" id="GO:0044550">
    <property type="term" value="P:secondary metabolite biosynthetic process"/>
    <property type="evidence" value="ECO:0007669"/>
    <property type="project" value="TreeGrafter"/>
</dbReference>
<dbReference type="GO" id="GO:0031177">
    <property type="term" value="F:phosphopantetheine binding"/>
    <property type="evidence" value="ECO:0007669"/>
    <property type="project" value="TreeGrafter"/>
</dbReference>
<dbReference type="GO" id="GO:0005737">
    <property type="term" value="C:cytoplasm"/>
    <property type="evidence" value="ECO:0007669"/>
    <property type="project" value="TreeGrafter"/>
</dbReference>
<dbReference type="SUPFAM" id="SSF52777">
    <property type="entry name" value="CoA-dependent acyltransferases"/>
    <property type="match status" value="2"/>
</dbReference>
<dbReference type="Proteomes" id="UP000269154">
    <property type="component" value="Unassembled WGS sequence"/>
</dbReference>
<proteinExistence type="predicted"/>
<evidence type="ECO:0000313" key="3">
    <source>
        <dbReference type="Proteomes" id="UP000269154"/>
    </source>
</evidence>